<evidence type="ECO:0000256" key="6">
    <source>
        <dbReference type="SAM" id="MobiDB-lite"/>
    </source>
</evidence>
<comment type="subcellular location">
    <subcellularLocation>
        <location evidence="1">Cytoplasm</location>
    </subcellularLocation>
</comment>
<evidence type="ECO:0000259" key="7">
    <source>
        <dbReference type="PROSITE" id="PS50190"/>
    </source>
</evidence>
<evidence type="ECO:0000256" key="1">
    <source>
        <dbReference type="ARBA" id="ARBA00004496"/>
    </source>
</evidence>
<dbReference type="Proteomes" id="UP000887540">
    <property type="component" value="Unplaced"/>
</dbReference>
<evidence type="ECO:0000256" key="2">
    <source>
        <dbReference type="ARBA" id="ARBA00006248"/>
    </source>
</evidence>
<dbReference type="InterPro" id="IPR035999">
    <property type="entry name" value="Sec7_dom_sf"/>
</dbReference>
<dbReference type="SUPFAM" id="SSF50729">
    <property type="entry name" value="PH domain-like"/>
    <property type="match status" value="1"/>
</dbReference>
<evidence type="ECO:0000256" key="5">
    <source>
        <dbReference type="ARBA" id="ARBA00023054"/>
    </source>
</evidence>
<proteinExistence type="inferred from homology"/>
<evidence type="ECO:0000256" key="3">
    <source>
        <dbReference type="ARBA" id="ARBA00022490"/>
    </source>
</evidence>
<dbReference type="SMART" id="SM00222">
    <property type="entry name" value="Sec7"/>
    <property type="match status" value="1"/>
</dbReference>
<evidence type="ECO:0000256" key="4">
    <source>
        <dbReference type="ARBA" id="ARBA00022553"/>
    </source>
</evidence>
<dbReference type="InterPro" id="IPR000904">
    <property type="entry name" value="Sec7_dom"/>
</dbReference>
<dbReference type="Gene3D" id="1.10.220.20">
    <property type="match status" value="1"/>
</dbReference>
<dbReference type="SUPFAM" id="SSF48425">
    <property type="entry name" value="Sec7 domain"/>
    <property type="match status" value="1"/>
</dbReference>
<dbReference type="PROSITE" id="PS50190">
    <property type="entry name" value="SEC7"/>
    <property type="match status" value="1"/>
</dbReference>
<organism evidence="8 9">
    <name type="scientific">Acrobeloides nanus</name>
    <dbReference type="NCBI Taxonomy" id="290746"/>
    <lineage>
        <taxon>Eukaryota</taxon>
        <taxon>Metazoa</taxon>
        <taxon>Ecdysozoa</taxon>
        <taxon>Nematoda</taxon>
        <taxon>Chromadorea</taxon>
        <taxon>Rhabditida</taxon>
        <taxon>Tylenchina</taxon>
        <taxon>Cephalobomorpha</taxon>
        <taxon>Cephaloboidea</taxon>
        <taxon>Cephalobidae</taxon>
        <taxon>Acrobeloides</taxon>
    </lineage>
</organism>
<dbReference type="CDD" id="cd00171">
    <property type="entry name" value="Sec7"/>
    <property type="match status" value="1"/>
</dbReference>
<protein>
    <submittedName>
        <fullName evidence="9">SEC7 domain-containing protein</fullName>
    </submittedName>
</protein>
<feature type="domain" description="SEC7" evidence="7">
    <location>
        <begin position="2"/>
        <end position="195"/>
    </location>
</feature>
<reference evidence="9" key="1">
    <citation type="submission" date="2022-11" db="UniProtKB">
        <authorList>
            <consortium name="WormBaseParasite"/>
        </authorList>
    </citation>
    <scope>IDENTIFICATION</scope>
</reference>
<dbReference type="Pfam" id="PF01369">
    <property type="entry name" value="Sec7"/>
    <property type="match status" value="1"/>
</dbReference>
<keyword evidence="4" id="KW-0597">Phosphoprotein</keyword>
<dbReference type="InterPro" id="IPR011993">
    <property type="entry name" value="PH-like_dom_sf"/>
</dbReference>
<evidence type="ECO:0000313" key="8">
    <source>
        <dbReference type="Proteomes" id="UP000887540"/>
    </source>
</evidence>
<keyword evidence="8" id="KW-1185">Reference proteome</keyword>
<accession>A0A914DZ87</accession>
<keyword evidence="3" id="KW-0963">Cytoplasm</keyword>
<dbReference type="WBParaSite" id="ACRNAN_scaffold4749.g23228.t1">
    <property type="protein sequence ID" value="ACRNAN_scaffold4749.g23228.t1"/>
    <property type="gene ID" value="ACRNAN_scaffold4749.g23228"/>
</dbReference>
<dbReference type="PANTHER" id="PTHR10663:SF342">
    <property type="entry name" value="FI21420P1"/>
    <property type="match status" value="1"/>
</dbReference>
<dbReference type="GO" id="GO:0005085">
    <property type="term" value="F:guanyl-nucleotide exchange factor activity"/>
    <property type="evidence" value="ECO:0007669"/>
    <property type="project" value="InterPro"/>
</dbReference>
<dbReference type="Pfam" id="PF16453">
    <property type="entry name" value="IQ_SEC7_PH"/>
    <property type="match status" value="1"/>
</dbReference>
<sequence>MREFSDLKRRRLYRIALNFFNKKPDRGLQLLITWGFVDKDPQSIAKLFLGRRGLSKQMIGEFLGTLHSSFHASVLDYFVNEIDMYQMDVDVALRHMLTFFRLPGEAQKIDHIMQVFSRRYKACNPDRLNPTVSVDTIYMLAFAIIMLNTDLHTPSLKNSKRMKVDDFIKNIRGIEDGKMLDKNMLTQIYERIKEREFRPGNDHVTQVMKVDQSIIGNEKPKLVEPHRRLICYCRLHQIIDVNKRQNANAHQREIFLFNDMMLVAKLFAKKKSIAQYNLRYWTALIGLKIEPFQNQLYSYGLSIECPNGEHLLFNAKNNDDRYRFMADVRESVAESTEMESIRIELELDKQTPITLGPGSVHRFSRVDNQRDSGLPDIDHQNSTELPELSNGHTITSNTMASNLYARGGGTTSAQKPVTSPTSGFKTTNSMGLMNGAAHSITYHAATRRLSFNSMDSGMVEENGADLSV</sequence>
<dbReference type="FunFam" id="1.10.1000.11:FF:000009">
    <property type="entry name" value="IQ motif and SEC7 domain-containing protein"/>
    <property type="match status" value="1"/>
</dbReference>
<dbReference type="AlphaFoldDB" id="A0A914DZ87"/>
<name>A0A914DZ87_9BILA</name>
<feature type="region of interest" description="Disordered" evidence="6">
    <location>
        <begin position="371"/>
        <end position="393"/>
    </location>
</feature>
<feature type="compositionally biased region" description="Polar residues" evidence="6">
    <location>
        <begin position="382"/>
        <end position="393"/>
    </location>
</feature>
<evidence type="ECO:0000313" key="9">
    <source>
        <dbReference type="WBParaSite" id="ACRNAN_scaffold4749.g23228.t1"/>
    </source>
</evidence>
<dbReference type="Gene3D" id="1.10.1000.11">
    <property type="entry name" value="Arf Nucleotide-binding Site Opener,domain 2"/>
    <property type="match status" value="1"/>
</dbReference>
<comment type="similarity">
    <text evidence="2">Belongs to the BRAG family.</text>
</comment>
<dbReference type="GO" id="GO:0030036">
    <property type="term" value="P:actin cytoskeleton organization"/>
    <property type="evidence" value="ECO:0007669"/>
    <property type="project" value="TreeGrafter"/>
</dbReference>
<dbReference type="InterPro" id="IPR023394">
    <property type="entry name" value="Sec7_C_sf"/>
</dbReference>
<dbReference type="GO" id="GO:0032012">
    <property type="term" value="P:regulation of ARF protein signal transduction"/>
    <property type="evidence" value="ECO:0007669"/>
    <property type="project" value="InterPro"/>
</dbReference>
<dbReference type="Gene3D" id="2.30.29.30">
    <property type="entry name" value="Pleckstrin-homology domain (PH domain)/Phosphotyrosine-binding domain (PTB)"/>
    <property type="match status" value="1"/>
</dbReference>
<dbReference type="GO" id="GO:0005737">
    <property type="term" value="C:cytoplasm"/>
    <property type="evidence" value="ECO:0007669"/>
    <property type="project" value="UniProtKB-SubCell"/>
</dbReference>
<dbReference type="InterPro" id="IPR033742">
    <property type="entry name" value="IQSEC_PH"/>
</dbReference>
<keyword evidence="5" id="KW-0175">Coiled coil</keyword>
<dbReference type="PANTHER" id="PTHR10663">
    <property type="entry name" value="GUANYL-NUCLEOTIDE EXCHANGE FACTOR"/>
    <property type="match status" value="1"/>
</dbReference>